<feature type="region of interest" description="Disordered" evidence="2">
    <location>
        <begin position="1"/>
        <end position="36"/>
    </location>
</feature>
<feature type="compositionally biased region" description="Low complexity" evidence="2">
    <location>
        <begin position="771"/>
        <end position="780"/>
    </location>
</feature>
<feature type="compositionally biased region" description="Polar residues" evidence="2">
    <location>
        <begin position="676"/>
        <end position="690"/>
    </location>
</feature>
<feature type="compositionally biased region" description="Polar residues" evidence="2">
    <location>
        <begin position="290"/>
        <end position="314"/>
    </location>
</feature>
<feature type="compositionally biased region" description="Low complexity" evidence="2">
    <location>
        <begin position="183"/>
        <end position="198"/>
    </location>
</feature>
<keyword evidence="1" id="KW-0862">Zinc</keyword>
<dbReference type="GO" id="GO:0003676">
    <property type="term" value="F:nucleic acid binding"/>
    <property type="evidence" value="ECO:0007669"/>
    <property type="project" value="InterPro"/>
</dbReference>
<dbReference type="OrthoDB" id="3550095at2759"/>
<feature type="compositionally biased region" description="Polar residues" evidence="2">
    <location>
        <begin position="781"/>
        <end position="792"/>
    </location>
</feature>
<dbReference type="SMART" id="SM00343">
    <property type="entry name" value="ZnF_C2HC"/>
    <property type="match status" value="1"/>
</dbReference>
<evidence type="ECO:0000313" key="4">
    <source>
        <dbReference type="EMBL" id="TGO78075.1"/>
    </source>
</evidence>
<feature type="compositionally biased region" description="Low complexity" evidence="2">
    <location>
        <begin position="254"/>
        <end position="266"/>
    </location>
</feature>
<dbReference type="Proteomes" id="UP000297229">
    <property type="component" value="Unassembled WGS sequence"/>
</dbReference>
<dbReference type="GO" id="GO:0008270">
    <property type="term" value="F:zinc ion binding"/>
    <property type="evidence" value="ECO:0007669"/>
    <property type="project" value="UniProtKB-KW"/>
</dbReference>
<feature type="compositionally biased region" description="Low complexity" evidence="2">
    <location>
        <begin position="731"/>
        <end position="749"/>
    </location>
</feature>
<organism evidence="4 5">
    <name type="scientific">Botrytis elliptica</name>
    <dbReference type="NCBI Taxonomy" id="278938"/>
    <lineage>
        <taxon>Eukaryota</taxon>
        <taxon>Fungi</taxon>
        <taxon>Dikarya</taxon>
        <taxon>Ascomycota</taxon>
        <taxon>Pezizomycotina</taxon>
        <taxon>Leotiomycetes</taxon>
        <taxon>Helotiales</taxon>
        <taxon>Sclerotiniaceae</taxon>
        <taxon>Botrytis</taxon>
    </lineage>
</organism>
<accession>A0A4Z1JWR1</accession>
<feature type="compositionally biased region" description="Polar residues" evidence="2">
    <location>
        <begin position="16"/>
        <end position="33"/>
    </location>
</feature>
<dbReference type="AlphaFoldDB" id="A0A4Z1JWR1"/>
<feature type="region of interest" description="Disordered" evidence="2">
    <location>
        <begin position="659"/>
        <end position="967"/>
    </location>
</feature>
<feature type="compositionally biased region" description="Polar residues" evidence="2">
    <location>
        <begin position="228"/>
        <end position="238"/>
    </location>
</feature>
<evidence type="ECO:0000256" key="2">
    <source>
        <dbReference type="SAM" id="MobiDB-lite"/>
    </source>
</evidence>
<protein>
    <recommendedName>
        <fullName evidence="3">CCHC-type domain-containing protein</fullName>
    </recommendedName>
</protein>
<dbReference type="InterPro" id="IPR036875">
    <property type="entry name" value="Znf_CCHC_sf"/>
</dbReference>
<name>A0A4Z1JWR1_9HELO</name>
<keyword evidence="5" id="KW-1185">Reference proteome</keyword>
<reference evidence="4 5" key="1">
    <citation type="submission" date="2017-12" db="EMBL/GenBank/DDBJ databases">
        <title>Comparative genomics of Botrytis spp.</title>
        <authorList>
            <person name="Valero-Jimenez C.A."/>
            <person name="Tapia P."/>
            <person name="Veloso J."/>
            <person name="Silva-Moreno E."/>
            <person name="Staats M."/>
            <person name="Valdes J.H."/>
            <person name="Van Kan J.A.L."/>
        </authorList>
    </citation>
    <scope>NUCLEOTIDE SEQUENCE [LARGE SCALE GENOMIC DNA]</scope>
    <source>
        <strain evidence="4 5">Be9601</strain>
    </source>
</reference>
<evidence type="ECO:0000313" key="5">
    <source>
        <dbReference type="Proteomes" id="UP000297229"/>
    </source>
</evidence>
<feature type="compositionally biased region" description="Basic and acidic residues" evidence="2">
    <location>
        <begin position="937"/>
        <end position="950"/>
    </location>
</feature>
<feature type="domain" description="CCHC-type" evidence="3">
    <location>
        <begin position="46"/>
        <end position="61"/>
    </location>
</feature>
<dbReference type="PROSITE" id="PS50158">
    <property type="entry name" value="ZF_CCHC"/>
    <property type="match status" value="1"/>
</dbReference>
<feature type="compositionally biased region" description="Polar residues" evidence="2">
    <location>
        <begin position="165"/>
        <end position="180"/>
    </location>
</feature>
<feature type="compositionally biased region" description="Low complexity" evidence="2">
    <location>
        <begin position="659"/>
        <end position="675"/>
    </location>
</feature>
<feature type="compositionally biased region" description="Low complexity" evidence="2">
    <location>
        <begin position="808"/>
        <end position="818"/>
    </location>
</feature>
<dbReference type="EMBL" id="PQXM01000080">
    <property type="protein sequence ID" value="TGO78075.1"/>
    <property type="molecule type" value="Genomic_DNA"/>
</dbReference>
<feature type="compositionally biased region" description="Low complexity" evidence="2">
    <location>
        <begin position="207"/>
        <end position="227"/>
    </location>
</feature>
<dbReference type="Pfam" id="PF00098">
    <property type="entry name" value="zf-CCHC"/>
    <property type="match status" value="1"/>
</dbReference>
<feature type="region of interest" description="Disordered" evidence="2">
    <location>
        <begin position="95"/>
        <end position="374"/>
    </location>
</feature>
<proteinExistence type="predicted"/>
<gene>
    <name evidence="4" type="ORF">BELL_0080g00240</name>
</gene>
<feature type="compositionally biased region" description="Low complexity" evidence="2">
    <location>
        <begin position="691"/>
        <end position="706"/>
    </location>
</feature>
<feature type="compositionally biased region" description="Polar residues" evidence="2">
    <location>
        <begin position="841"/>
        <end position="854"/>
    </location>
</feature>
<keyword evidence="1" id="KW-0863">Zinc-finger</keyword>
<dbReference type="InterPro" id="IPR001878">
    <property type="entry name" value="Znf_CCHC"/>
</dbReference>
<feature type="compositionally biased region" description="Basic residues" evidence="2">
    <location>
        <begin position="926"/>
        <end position="936"/>
    </location>
</feature>
<feature type="compositionally biased region" description="Polar residues" evidence="2">
    <location>
        <begin position="352"/>
        <end position="369"/>
    </location>
</feature>
<evidence type="ECO:0000259" key="3">
    <source>
        <dbReference type="PROSITE" id="PS50158"/>
    </source>
</evidence>
<comment type="caution">
    <text evidence="4">The sequence shown here is derived from an EMBL/GenBank/DDBJ whole genome shotgun (WGS) entry which is preliminary data.</text>
</comment>
<sequence>MLGNWSQGGPQGPPHNYNNNYTGPPQNYNNSYNAPVPNKTPRLPICFTCGQEGHYVKDCPNQNQSGQAAMVAPQTTNVNGYGAPTQTKQWANAQNGQMGSKYGPYAGPGSAPMSQFTDPGQNSQFNGPMPSAPSPLYQQHSTPNPQQQGPPQQAYSNQQPVANGANYTHPSQQQHGSQGYQAPYNQHPQSSSPQQYGPQYPPPSAPATPFQPQNNGYNQGYNSRSSSVPHQSNGTPNHGQWIGSPPVVSPPNGPQQQQGQLQSNPGYNREFRRSQSQQSQQSEGRIWPQQGESRVGSQQPQQSTSRAASQNPSMASPEVNKRGLYVPRSKNTTLTAPSKASSQPAEVPIPSRASSVASTPFGSPSSGDNISEWDGQPAVLKEDSHRTDEEKQFNWDYKKIFQAAGERHETVALAQPLANRFDMTPVPLIDKKSTISISRYARKENLKEYRQSVRKTPQWPYLQEDPTFQELNAGDDSVSFEELDAFMISRHGDAHVSITTRKATAANIPRTGKRKPSPTDQDDIDEQLQADISTLKNNKRQKVDDQSFKSADGLPRFCGDNASNNSPPLPEAPDDIWAPQAGESADPTEALLASLGVSGAPKPVEPGPPVMIPIEDLQQPIYSPQQPLYENQQTPYNSQNTQHNQQPIFNAQQQPLYTQQPPFNAQQPPFNAQQPSFNTQQPSFNAQQPSFNAQQPPFNAQQPSFNAQQPLFNTQQPPFNAQQPPYSSQHQPAYNQQPNFNAQQQPPYNRQASFNAQQPPYNPHQTPYSAQQPPYNQQPPFNTEQRPFNAQQPPFVAQQHPFSPQQPPYNAQQPYNAQRHPFNPTMAGQPFRQDPGYANARPSNSGPQGFNHQNIPPPPPPPIEEEPMFDPWPEHNVTTTPPPPDHTDNDKENGKKDDEGNAAVDSPLSPTSLEILAEIKKEPAKPRKIVRIISGKKSKESSRLSEEATPKLKRAPPVVDAAYGRRW</sequence>
<feature type="compositionally biased region" description="Low complexity" evidence="2">
    <location>
        <begin position="143"/>
        <end position="159"/>
    </location>
</feature>
<feature type="compositionally biased region" description="Basic and acidic residues" evidence="2">
    <location>
        <begin position="885"/>
        <end position="899"/>
    </location>
</feature>
<feature type="compositionally biased region" description="Polar residues" evidence="2">
    <location>
        <begin position="750"/>
        <end position="770"/>
    </location>
</feature>
<dbReference type="STRING" id="278938.A0A4Z1JWR1"/>
<evidence type="ECO:0000256" key="1">
    <source>
        <dbReference type="PROSITE-ProRule" id="PRU00047"/>
    </source>
</evidence>
<feature type="compositionally biased region" description="Polar residues" evidence="2">
    <location>
        <begin position="329"/>
        <end position="344"/>
    </location>
</feature>
<dbReference type="Gene3D" id="4.10.60.10">
    <property type="entry name" value="Zinc finger, CCHC-type"/>
    <property type="match status" value="1"/>
</dbReference>
<feature type="compositionally biased region" description="Polar residues" evidence="2">
    <location>
        <begin position="112"/>
        <end position="126"/>
    </location>
</feature>
<dbReference type="SUPFAM" id="SSF57756">
    <property type="entry name" value="Retrovirus zinc finger-like domains"/>
    <property type="match status" value="1"/>
</dbReference>
<feature type="compositionally biased region" description="Polar residues" evidence="2">
    <location>
        <begin position="707"/>
        <end position="730"/>
    </location>
</feature>
<keyword evidence="1" id="KW-0479">Metal-binding</keyword>
<feature type="region of interest" description="Disordered" evidence="2">
    <location>
        <begin position="500"/>
        <end position="587"/>
    </location>
</feature>